<gene>
    <name evidence="1" type="ORF">IFR04_013325</name>
</gene>
<name>A0A8H7T5K2_9HELO</name>
<evidence type="ECO:0000313" key="1">
    <source>
        <dbReference type="EMBL" id="KAG4413542.1"/>
    </source>
</evidence>
<protein>
    <submittedName>
        <fullName evidence="1">Uncharacterized protein</fullName>
    </submittedName>
</protein>
<organism evidence="1 2">
    <name type="scientific">Cadophora malorum</name>
    <dbReference type="NCBI Taxonomy" id="108018"/>
    <lineage>
        <taxon>Eukaryota</taxon>
        <taxon>Fungi</taxon>
        <taxon>Dikarya</taxon>
        <taxon>Ascomycota</taxon>
        <taxon>Pezizomycotina</taxon>
        <taxon>Leotiomycetes</taxon>
        <taxon>Helotiales</taxon>
        <taxon>Ploettnerulaceae</taxon>
        <taxon>Cadophora</taxon>
    </lineage>
</organism>
<dbReference type="OrthoDB" id="3545725at2759"/>
<sequence>MPSKSVLNRFYDHIHHRIQNRRNPPSQSHRDPPPYTTIPFKLHGISATDTPQWLWSTAQCQSWITAVAITLWNCQEEEAERLASMFHGSGSYLWCLKSETWKAWYGSARGTSIFNMLRACMKEPGAVPKSITFDHD</sequence>
<proteinExistence type="predicted"/>
<accession>A0A8H7T5K2</accession>
<reference evidence="1" key="1">
    <citation type="submission" date="2021-02" db="EMBL/GenBank/DDBJ databases">
        <title>Genome sequence Cadophora malorum strain M34.</title>
        <authorList>
            <person name="Stefanovic E."/>
            <person name="Vu D."/>
            <person name="Scully C."/>
            <person name="Dijksterhuis J."/>
            <person name="Roader J."/>
            <person name="Houbraken J."/>
        </authorList>
    </citation>
    <scope>NUCLEOTIDE SEQUENCE</scope>
    <source>
        <strain evidence="1">M34</strain>
    </source>
</reference>
<evidence type="ECO:0000313" key="2">
    <source>
        <dbReference type="Proteomes" id="UP000664132"/>
    </source>
</evidence>
<dbReference type="AlphaFoldDB" id="A0A8H7T5K2"/>
<dbReference type="Proteomes" id="UP000664132">
    <property type="component" value="Unassembled WGS sequence"/>
</dbReference>
<dbReference type="EMBL" id="JAFJYH010000309">
    <property type="protein sequence ID" value="KAG4413542.1"/>
    <property type="molecule type" value="Genomic_DNA"/>
</dbReference>
<comment type="caution">
    <text evidence="1">The sequence shown here is derived from an EMBL/GenBank/DDBJ whole genome shotgun (WGS) entry which is preliminary data.</text>
</comment>
<keyword evidence="2" id="KW-1185">Reference proteome</keyword>